<comment type="caution">
    <text evidence="1">The sequence shown here is derived from an EMBL/GenBank/DDBJ whole genome shotgun (WGS) entry which is preliminary data.</text>
</comment>
<protein>
    <recommendedName>
        <fullName evidence="3">Chemotaxis protein</fullName>
    </recommendedName>
</protein>
<accession>A0ABS0ZGW6</accession>
<gene>
    <name evidence="1" type="ORF">JHK62_01000</name>
</gene>
<name>A0ABS0ZGW6_9STRE</name>
<proteinExistence type="predicted"/>
<evidence type="ECO:0000313" key="1">
    <source>
        <dbReference type="EMBL" id="MBJ8325255.1"/>
    </source>
</evidence>
<reference evidence="1 2" key="1">
    <citation type="journal article" date="2021" name="Int. J. Syst. Evol. Microbiol.">
        <title>Streptococcus vicugnae sp. nov., isolated from faeces of alpacas (Vicugna pacos) and cattle (Bos taurus), Streptococcus zalophi sp. nov., and Streptococcus pacificus sp. nov., isolated from respiratory tract of California sea lions (Zalophus californianus).</title>
        <authorList>
            <person name="Volokhov D.V."/>
            <person name="Zagorodnyaya T.A."/>
            <person name="Shen Z."/>
            <person name="Blom J."/>
            <person name="Furtak V.A."/>
            <person name="Eisenberg T."/>
            <person name="Fan P."/>
            <person name="Jeong K.C."/>
            <person name="Gao Y."/>
            <person name="Zhang S."/>
            <person name="Amselle M."/>
        </authorList>
    </citation>
    <scope>NUCLEOTIDE SEQUENCE [LARGE SCALE GENOMIC DNA]</scope>
    <source>
        <strain evidence="1 2">CSL7591</strain>
    </source>
</reference>
<sequence length="345" mass="39697">MNGTLFIDSLEKLKPFLNDENIIEIVVRQGNKKIKTFQKIALNGFQQPEVKELASKVIKSMSKNNRLVQKNLKLTRQVANMQQLDLVLNGANLAATAVTFAILYEKLNSISAEINQQINQLHQTVKQGYDIQTGFEFNKVLADHTDMLDSRRRKQPYPEDKMRELVDREFNVLTLLIKAFQKDIAADNEALIVSIFSLLAMFTVSLRYFDELYYFNNHDVLGDQEVWHSSHGKWMSIYETLSSEWFVERLQDHGVFNTNMTTSEVDVYYTELLNQVRDLREEVEDNQALILAIGDLELLNSLRENSSRQVKETIDEAIKEALNGQESPESKKIMDEATKQVALLA</sequence>
<dbReference type="Proteomes" id="UP000653045">
    <property type="component" value="Unassembled WGS sequence"/>
</dbReference>
<evidence type="ECO:0000313" key="2">
    <source>
        <dbReference type="Proteomes" id="UP000653045"/>
    </source>
</evidence>
<evidence type="ECO:0008006" key="3">
    <source>
        <dbReference type="Google" id="ProtNLM"/>
    </source>
</evidence>
<dbReference type="EMBL" id="JAENBO010000001">
    <property type="protein sequence ID" value="MBJ8325255.1"/>
    <property type="molecule type" value="Genomic_DNA"/>
</dbReference>
<dbReference type="RefSeq" id="WP_199574817.1">
    <property type="nucleotide sequence ID" value="NZ_JAENBO010000001.1"/>
</dbReference>
<keyword evidence="2" id="KW-1185">Reference proteome</keyword>
<organism evidence="1 2">
    <name type="scientific">Streptococcus pacificus</name>
    <dbReference type="NCBI Taxonomy" id="2740577"/>
    <lineage>
        <taxon>Bacteria</taxon>
        <taxon>Bacillati</taxon>
        <taxon>Bacillota</taxon>
        <taxon>Bacilli</taxon>
        <taxon>Lactobacillales</taxon>
        <taxon>Streptococcaceae</taxon>
        <taxon>Streptococcus</taxon>
    </lineage>
</organism>